<proteinExistence type="inferred from homology"/>
<dbReference type="PANTHER" id="PTHR30529:SF1">
    <property type="entry name" value="CYTOCHROME B561 HOMOLOG 2"/>
    <property type="match status" value="1"/>
</dbReference>
<evidence type="ECO:0000313" key="16">
    <source>
        <dbReference type="Proteomes" id="UP000271227"/>
    </source>
</evidence>
<keyword evidence="3" id="KW-0813">Transport</keyword>
<evidence type="ECO:0000256" key="5">
    <source>
        <dbReference type="ARBA" id="ARBA00022617"/>
    </source>
</evidence>
<dbReference type="EMBL" id="REFR01000013">
    <property type="protein sequence ID" value="RMB04397.1"/>
    <property type="molecule type" value="Genomic_DNA"/>
</dbReference>
<evidence type="ECO:0000256" key="8">
    <source>
        <dbReference type="ARBA" id="ARBA00022982"/>
    </source>
</evidence>
<dbReference type="Gene3D" id="1.20.950.20">
    <property type="entry name" value="Transmembrane di-heme cytochromes, Chain C"/>
    <property type="match status" value="1"/>
</dbReference>
<dbReference type="GO" id="GO:0022904">
    <property type="term" value="P:respiratory electron transport chain"/>
    <property type="evidence" value="ECO:0007669"/>
    <property type="project" value="InterPro"/>
</dbReference>
<feature type="transmembrane region" description="Helical" evidence="13">
    <location>
        <begin position="53"/>
        <end position="71"/>
    </location>
</feature>
<dbReference type="PANTHER" id="PTHR30529">
    <property type="entry name" value="CYTOCHROME B561"/>
    <property type="match status" value="1"/>
</dbReference>
<evidence type="ECO:0000256" key="2">
    <source>
        <dbReference type="ARBA" id="ARBA00004651"/>
    </source>
</evidence>
<dbReference type="GO" id="GO:0046872">
    <property type="term" value="F:metal ion binding"/>
    <property type="evidence" value="ECO:0007669"/>
    <property type="project" value="UniProtKB-KW"/>
</dbReference>
<keyword evidence="11 13" id="KW-0472">Membrane</keyword>
<reference evidence="15 16" key="1">
    <citation type="submission" date="2018-10" db="EMBL/GenBank/DDBJ databases">
        <title>Genomic Encyclopedia of Archaeal and Bacterial Type Strains, Phase II (KMG-II): from individual species to whole genera.</title>
        <authorList>
            <person name="Goeker M."/>
        </authorList>
    </citation>
    <scope>NUCLEOTIDE SEQUENCE [LARGE SCALE GENOMIC DNA]</scope>
    <source>
        <strain evidence="15 16">DSM 25217</strain>
    </source>
</reference>
<comment type="cofactor">
    <cofactor evidence="1">
        <name>heme b</name>
        <dbReference type="ChEBI" id="CHEBI:60344"/>
    </cofactor>
</comment>
<gene>
    <name evidence="15" type="ORF">BXY39_2658</name>
</gene>
<feature type="domain" description="Cytochrome b561 bacterial/Ni-hydrogenase" evidence="14">
    <location>
        <begin position="8"/>
        <end position="191"/>
    </location>
</feature>
<evidence type="ECO:0000259" key="14">
    <source>
        <dbReference type="Pfam" id="PF01292"/>
    </source>
</evidence>
<keyword evidence="9 13" id="KW-1133">Transmembrane helix</keyword>
<organism evidence="15 16">
    <name type="scientific">Eilatimonas milleporae</name>
    <dbReference type="NCBI Taxonomy" id="911205"/>
    <lineage>
        <taxon>Bacteria</taxon>
        <taxon>Pseudomonadati</taxon>
        <taxon>Pseudomonadota</taxon>
        <taxon>Alphaproteobacteria</taxon>
        <taxon>Kordiimonadales</taxon>
        <taxon>Kordiimonadaceae</taxon>
        <taxon>Eilatimonas</taxon>
    </lineage>
</organism>
<evidence type="ECO:0000256" key="1">
    <source>
        <dbReference type="ARBA" id="ARBA00001970"/>
    </source>
</evidence>
<keyword evidence="10" id="KW-0408">Iron</keyword>
<evidence type="ECO:0000256" key="11">
    <source>
        <dbReference type="ARBA" id="ARBA00023136"/>
    </source>
</evidence>
<evidence type="ECO:0000313" key="15">
    <source>
        <dbReference type="EMBL" id="RMB04397.1"/>
    </source>
</evidence>
<dbReference type="GO" id="GO:0009055">
    <property type="term" value="F:electron transfer activity"/>
    <property type="evidence" value="ECO:0007669"/>
    <property type="project" value="InterPro"/>
</dbReference>
<dbReference type="InterPro" id="IPR011577">
    <property type="entry name" value="Cyt_b561_bac/Ni-Hgenase"/>
</dbReference>
<keyword evidence="5" id="KW-0349">Heme</keyword>
<evidence type="ECO:0000256" key="9">
    <source>
        <dbReference type="ARBA" id="ARBA00022989"/>
    </source>
</evidence>
<evidence type="ECO:0000256" key="6">
    <source>
        <dbReference type="ARBA" id="ARBA00022692"/>
    </source>
</evidence>
<evidence type="ECO:0000256" key="7">
    <source>
        <dbReference type="ARBA" id="ARBA00022723"/>
    </source>
</evidence>
<evidence type="ECO:0000256" key="12">
    <source>
        <dbReference type="ARBA" id="ARBA00037975"/>
    </source>
</evidence>
<evidence type="ECO:0000256" key="4">
    <source>
        <dbReference type="ARBA" id="ARBA00022475"/>
    </source>
</evidence>
<protein>
    <submittedName>
        <fullName evidence="15">Cytochrome b561</fullName>
    </submittedName>
</protein>
<dbReference type="GO" id="GO:0005886">
    <property type="term" value="C:plasma membrane"/>
    <property type="evidence" value="ECO:0007669"/>
    <property type="project" value="UniProtKB-SubCell"/>
</dbReference>
<name>A0A3M0C6T7_9PROT</name>
<feature type="transmembrane region" description="Helical" evidence="13">
    <location>
        <begin position="91"/>
        <end position="114"/>
    </location>
</feature>
<feature type="transmembrane region" description="Helical" evidence="13">
    <location>
        <begin position="12"/>
        <end position="33"/>
    </location>
</feature>
<comment type="subcellular location">
    <subcellularLocation>
        <location evidence="2">Cell membrane</location>
        <topology evidence="2">Multi-pass membrane protein</topology>
    </subcellularLocation>
</comment>
<keyword evidence="6 13" id="KW-0812">Transmembrane</keyword>
<accession>A0A3M0C6T7</accession>
<keyword evidence="16" id="KW-1185">Reference proteome</keyword>
<dbReference type="GO" id="GO:0020037">
    <property type="term" value="F:heme binding"/>
    <property type="evidence" value="ECO:0007669"/>
    <property type="project" value="TreeGrafter"/>
</dbReference>
<dbReference type="InterPro" id="IPR016174">
    <property type="entry name" value="Di-haem_cyt_TM"/>
</dbReference>
<evidence type="ECO:0000256" key="13">
    <source>
        <dbReference type="SAM" id="Phobius"/>
    </source>
</evidence>
<dbReference type="FunCoup" id="A0A3M0C6T7">
    <property type="interactions" value="69"/>
</dbReference>
<keyword evidence="8" id="KW-0249">Electron transport</keyword>
<dbReference type="OrthoDB" id="1247465at2"/>
<evidence type="ECO:0000256" key="3">
    <source>
        <dbReference type="ARBA" id="ARBA00022448"/>
    </source>
</evidence>
<dbReference type="SUPFAM" id="SSF81342">
    <property type="entry name" value="Transmembrane di-heme cytochromes"/>
    <property type="match status" value="1"/>
</dbReference>
<dbReference type="Pfam" id="PF01292">
    <property type="entry name" value="Ni_hydr_CYTB"/>
    <property type="match status" value="1"/>
</dbReference>
<keyword evidence="7" id="KW-0479">Metal-binding</keyword>
<comment type="caution">
    <text evidence="15">The sequence shown here is derived from an EMBL/GenBank/DDBJ whole genome shotgun (WGS) entry which is preliminary data.</text>
</comment>
<feature type="transmembrane region" description="Helical" evidence="13">
    <location>
        <begin position="158"/>
        <end position="179"/>
    </location>
</feature>
<dbReference type="InParanoid" id="A0A3M0C6T7"/>
<dbReference type="InterPro" id="IPR052168">
    <property type="entry name" value="Cytochrome_b561_oxidase"/>
</dbReference>
<dbReference type="Proteomes" id="UP000271227">
    <property type="component" value="Unassembled WGS sequence"/>
</dbReference>
<evidence type="ECO:0000256" key="10">
    <source>
        <dbReference type="ARBA" id="ARBA00023004"/>
    </source>
</evidence>
<comment type="similarity">
    <text evidence="12">Belongs to the cytochrome b561 family.</text>
</comment>
<dbReference type="RefSeq" id="WP_121939344.1">
    <property type="nucleotide sequence ID" value="NZ_REFR01000013.1"/>
</dbReference>
<sequence length="209" mass="23059">MPQAPRSRYTYGAIILHWLMAFALAGMVVSGLWMTGAIDRADDRALAFRVYQLHKSFGLSLLVLLAVRLAWRLTHRPPALPATMAKAMRGIAHVTHWALYVLMAAIPLAGWAMVSASVWDLPTIWFGLFEWPHLPGLADLPVDRKGPVEETLKTVHRLLAYGLAGIVLIHAGAALKHHVIDGDDILSRMIPMLKPKRKPDPDPHPEAGA</sequence>
<dbReference type="AlphaFoldDB" id="A0A3M0C6T7"/>
<keyword evidence="4" id="KW-1003">Cell membrane</keyword>